<proteinExistence type="predicted"/>
<dbReference type="Proteomes" id="UP001227543">
    <property type="component" value="Unassembled WGS sequence"/>
</dbReference>
<accession>A0ABQ9R1E1</accession>
<gene>
    <name evidence="1" type="ORF">CTAM01_10147</name>
</gene>
<reference evidence="1 2" key="1">
    <citation type="submission" date="2016-10" db="EMBL/GenBank/DDBJ databases">
        <title>The genome sequence of Colletotrichum fioriniae PJ7.</title>
        <authorList>
            <person name="Baroncelli R."/>
        </authorList>
    </citation>
    <scope>NUCLEOTIDE SEQUENCE [LARGE SCALE GENOMIC DNA]</scope>
    <source>
        <strain evidence="1 2">Tom-12</strain>
    </source>
</reference>
<keyword evidence="2" id="KW-1185">Reference proteome</keyword>
<organism evidence="1 2">
    <name type="scientific">Colletotrichum tamarilloi</name>
    <dbReference type="NCBI Taxonomy" id="1209934"/>
    <lineage>
        <taxon>Eukaryota</taxon>
        <taxon>Fungi</taxon>
        <taxon>Dikarya</taxon>
        <taxon>Ascomycota</taxon>
        <taxon>Pezizomycotina</taxon>
        <taxon>Sordariomycetes</taxon>
        <taxon>Hypocreomycetidae</taxon>
        <taxon>Glomerellales</taxon>
        <taxon>Glomerellaceae</taxon>
        <taxon>Colletotrichum</taxon>
        <taxon>Colletotrichum acutatum species complex</taxon>
    </lineage>
</organism>
<comment type="caution">
    <text evidence="1">The sequence shown here is derived from an EMBL/GenBank/DDBJ whole genome shotgun (WGS) entry which is preliminary data.</text>
</comment>
<dbReference type="EMBL" id="MLFU01000045">
    <property type="protein sequence ID" value="KAK1491824.1"/>
    <property type="molecule type" value="Genomic_DNA"/>
</dbReference>
<protein>
    <submittedName>
        <fullName evidence="1">Uncharacterized protein</fullName>
    </submittedName>
</protein>
<evidence type="ECO:0000313" key="1">
    <source>
        <dbReference type="EMBL" id="KAK1491824.1"/>
    </source>
</evidence>
<evidence type="ECO:0000313" key="2">
    <source>
        <dbReference type="Proteomes" id="UP001227543"/>
    </source>
</evidence>
<name>A0ABQ9R1E1_9PEZI</name>
<sequence length="53" mass="6372">MFRASTYYRATDFYLHGQICARRYQRIGFTHEWETVVSPVLDFLETLPIVNMK</sequence>
<dbReference type="RefSeq" id="XP_060379108.1">
    <property type="nucleotide sequence ID" value="XM_060526163.1"/>
</dbReference>
<dbReference type="GeneID" id="85410401"/>